<dbReference type="PATRIC" id="fig|36849.3.peg.2479"/>
<keyword evidence="3" id="KW-0813">Transport</keyword>
<keyword evidence="4" id="KW-1003">Cell membrane</keyword>
<evidence type="ECO:0000256" key="10">
    <source>
        <dbReference type="ARBA" id="ARBA00034269"/>
    </source>
</evidence>
<evidence type="ECO:0000313" key="13">
    <source>
        <dbReference type="EMBL" id="KPU44187.1"/>
    </source>
</evidence>
<evidence type="ECO:0000256" key="3">
    <source>
        <dbReference type="ARBA" id="ARBA00022448"/>
    </source>
</evidence>
<evidence type="ECO:0000256" key="2">
    <source>
        <dbReference type="ARBA" id="ARBA00009765"/>
    </source>
</evidence>
<dbReference type="GO" id="GO:0005886">
    <property type="term" value="C:plasma membrane"/>
    <property type="evidence" value="ECO:0007669"/>
    <property type="project" value="UniProtKB-SubCell"/>
</dbReference>
<evidence type="ECO:0000256" key="11">
    <source>
        <dbReference type="ARBA" id="ARBA00045497"/>
    </source>
</evidence>
<keyword evidence="6" id="KW-0460">Magnesium</keyword>
<dbReference type="RefSeq" id="WP_054875376.1">
    <property type="nucleotide sequence ID" value="NZ_LKET01000032.1"/>
</dbReference>
<evidence type="ECO:0000256" key="6">
    <source>
        <dbReference type="ARBA" id="ARBA00022842"/>
    </source>
</evidence>
<feature type="transmembrane region" description="Helical" evidence="12">
    <location>
        <begin position="256"/>
        <end position="276"/>
    </location>
</feature>
<proteinExistence type="inferred from homology"/>
<feature type="transmembrane region" description="Helical" evidence="12">
    <location>
        <begin position="288"/>
        <end position="308"/>
    </location>
</feature>
<dbReference type="GO" id="GO:0050897">
    <property type="term" value="F:cobalt ion binding"/>
    <property type="evidence" value="ECO:0007669"/>
    <property type="project" value="TreeGrafter"/>
</dbReference>
<dbReference type="InterPro" id="IPR045861">
    <property type="entry name" value="CorA_cytoplasmic_dom"/>
</dbReference>
<comment type="similarity">
    <text evidence="2">Belongs to the CorA metal ion transporter (MIT) (TC 1.A.35) family.</text>
</comment>
<keyword evidence="7 12" id="KW-1133">Transmembrane helix</keyword>
<evidence type="ECO:0000256" key="1">
    <source>
        <dbReference type="ARBA" id="ARBA00004651"/>
    </source>
</evidence>
<comment type="catalytic activity">
    <reaction evidence="10">
        <text>Mg(2+)(in) = Mg(2+)(out)</text>
        <dbReference type="Rhea" id="RHEA:29827"/>
        <dbReference type="ChEBI" id="CHEBI:18420"/>
    </reaction>
</comment>
<accession>A0A0P8W901</accession>
<evidence type="ECO:0000256" key="9">
    <source>
        <dbReference type="ARBA" id="ARBA00023136"/>
    </source>
</evidence>
<comment type="subcellular location">
    <subcellularLocation>
        <location evidence="1">Cell membrane</location>
        <topology evidence="1">Multi-pass membrane protein</topology>
    </subcellularLocation>
</comment>
<dbReference type="Gene3D" id="1.20.58.340">
    <property type="entry name" value="Magnesium transport protein CorA, transmembrane region"/>
    <property type="match status" value="2"/>
</dbReference>
<dbReference type="PANTHER" id="PTHR46494">
    <property type="entry name" value="CORA FAMILY METAL ION TRANSPORTER (EUROFUNG)"/>
    <property type="match status" value="1"/>
</dbReference>
<evidence type="ECO:0000256" key="4">
    <source>
        <dbReference type="ARBA" id="ARBA00022475"/>
    </source>
</evidence>
<evidence type="ECO:0000256" key="5">
    <source>
        <dbReference type="ARBA" id="ARBA00022692"/>
    </source>
</evidence>
<dbReference type="AlphaFoldDB" id="A0A0P8W901"/>
<reference evidence="13 14" key="1">
    <citation type="submission" date="2015-09" db="EMBL/GenBank/DDBJ databases">
        <title>Genome sequence of Oxobacter pfennigii DSM 3222.</title>
        <authorList>
            <person name="Poehlein A."/>
            <person name="Bengelsdorf F.R."/>
            <person name="Schiel-Bengelsdorf B."/>
            <person name="Duerre P."/>
            <person name="Daniel R."/>
        </authorList>
    </citation>
    <scope>NUCLEOTIDE SEQUENCE [LARGE SCALE GENOMIC DNA]</scope>
    <source>
        <strain evidence="13 14">DSM 3222</strain>
    </source>
</reference>
<protein>
    <submittedName>
        <fullName evidence="13">Magnesium transport protein CorA</fullName>
    </submittedName>
</protein>
<dbReference type="Gene3D" id="3.30.460.20">
    <property type="entry name" value="CorA soluble domain-like"/>
    <property type="match status" value="1"/>
</dbReference>
<comment type="caution">
    <text evidence="13">The sequence shown here is derived from an EMBL/GenBank/DDBJ whole genome shotgun (WGS) entry which is preliminary data.</text>
</comment>
<dbReference type="InterPro" id="IPR045863">
    <property type="entry name" value="CorA_TM1_TM2"/>
</dbReference>
<dbReference type="PANTHER" id="PTHR46494:SF1">
    <property type="entry name" value="CORA FAMILY METAL ION TRANSPORTER (EUROFUNG)"/>
    <property type="match status" value="1"/>
</dbReference>
<dbReference type="CDD" id="cd12822">
    <property type="entry name" value="TmCorA-like"/>
    <property type="match status" value="1"/>
</dbReference>
<sequence>MKVIEINNEINHIKAEEINLSGECMYWVIANPEELKDCNDIFKFHSLTIYECFDSKQNARLEFFDSYDFLVMNIVQYTGKTVISKELDIFIGKNYIVTVTKEELEILEKLEDELINFRQNVIFNSDRSIVKILYYILDKIIFNDYEIISAIENEADNIEIKILKNPDKRYLNDLIHLRKQVHRLRGYISPLRYVGDNLVCNDNEIIGGEYQNYFLQINNRIEKLVSSLDSLVQYLVLVREAFEAEISNKTNELMKVFTIITAIFLPLSLITGIFGMDFNNIKMLKHDVASQGTVVSMIVISIMLFVIFKKKKWL</sequence>
<dbReference type="SUPFAM" id="SSF144083">
    <property type="entry name" value="Magnesium transport protein CorA, transmembrane region"/>
    <property type="match status" value="1"/>
</dbReference>
<evidence type="ECO:0000256" key="12">
    <source>
        <dbReference type="SAM" id="Phobius"/>
    </source>
</evidence>
<dbReference type="Proteomes" id="UP000050326">
    <property type="component" value="Unassembled WGS sequence"/>
</dbReference>
<keyword evidence="5 12" id="KW-0812">Transmembrane</keyword>
<comment type="function">
    <text evidence="11">Mediates influx of magnesium ions. Alternates between open and closed states. Activated by low cytoplasmic Mg(2+) levels. Inactive when cytoplasmic Mg(2+) levels are high.</text>
</comment>
<dbReference type="EMBL" id="LKET01000032">
    <property type="protein sequence ID" value="KPU44187.1"/>
    <property type="molecule type" value="Genomic_DNA"/>
</dbReference>
<evidence type="ECO:0000313" key="14">
    <source>
        <dbReference type="Proteomes" id="UP000050326"/>
    </source>
</evidence>
<dbReference type="InterPro" id="IPR002523">
    <property type="entry name" value="MgTranspt_CorA/ZnTranspt_ZntB"/>
</dbReference>
<keyword evidence="8" id="KW-0406">Ion transport</keyword>
<dbReference type="GO" id="GO:0015095">
    <property type="term" value="F:magnesium ion transmembrane transporter activity"/>
    <property type="evidence" value="ECO:0007669"/>
    <property type="project" value="TreeGrafter"/>
</dbReference>
<gene>
    <name evidence="13" type="primary">corA_2</name>
    <name evidence="13" type="ORF">OXPF_23550</name>
</gene>
<dbReference type="GO" id="GO:0000287">
    <property type="term" value="F:magnesium ion binding"/>
    <property type="evidence" value="ECO:0007669"/>
    <property type="project" value="TreeGrafter"/>
</dbReference>
<name>A0A0P8W901_9CLOT</name>
<dbReference type="GO" id="GO:0015087">
    <property type="term" value="F:cobalt ion transmembrane transporter activity"/>
    <property type="evidence" value="ECO:0007669"/>
    <property type="project" value="TreeGrafter"/>
</dbReference>
<dbReference type="SUPFAM" id="SSF143865">
    <property type="entry name" value="CorA soluble domain-like"/>
    <property type="match status" value="1"/>
</dbReference>
<evidence type="ECO:0000256" key="7">
    <source>
        <dbReference type="ARBA" id="ARBA00022989"/>
    </source>
</evidence>
<dbReference type="FunFam" id="1.20.58.340:FF:000004">
    <property type="entry name" value="Magnesium transport protein CorA"/>
    <property type="match status" value="1"/>
</dbReference>
<organism evidence="13 14">
    <name type="scientific">Oxobacter pfennigii</name>
    <dbReference type="NCBI Taxonomy" id="36849"/>
    <lineage>
        <taxon>Bacteria</taxon>
        <taxon>Bacillati</taxon>
        <taxon>Bacillota</taxon>
        <taxon>Clostridia</taxon>
        <taxon>Eubacteriales</taxon>
        <taxon>Clostridiaceae</taxon>
        <taxon>Oxobacter</taxon>
    </lineage>
</organism>
<dbReference type="OrthoDB" id="9803416at2"/>
<keyword evidence="9 12" id="KW-0472">Membrane</keyword>
<evidence type="ECO:0000256" key="8">
    <source>
        <dbReference type="ARBA" id="ARBA00023065"/>
    </source>
</evidence>
<keyword evidence="14" id="KW-1185">Reference proteome</keyword>
<dbReference type="Pfam" id="PF01544">
    <property type="entry name" value="CorA"/>
    <property type="match status" value="1"/>
</dbReference>
<dbReference type="STRING" id="36849.OXPF_23550"/>